<organism evidence="4 5">
    <name type="scientific">Natronosalvus hydrolyticus</name>
    <dbReference type="NCBI Taxonomy" id="2979988"/>
    <lineage>
        <taxon>Archaea</taxon>
        <taxon>Methanobacteriati</taxon>
        <taxon>Methanobacteriota</taxon>
        <taxon>Stenosarchaea group</taxon>
        <taxon>Halobacteria</taxon>
        <taxon>Halobacteriales</taxon>
        <taxon>Natrialbaceae</taxon>
        <taxon>Natronosalvus</taxon>
    </lineage>
</organism>
<feature type="domain" description="CARDB" evidence="3">
    <location>
        <begin position="1075"/>
        <end position="1143"/>
    </location>
</feature>
<accession>A0AAP2ZBQ6</accession>
<keyword evidence="5" id="KW-1185">Reference proteome</keyword>
<dbReference type="RefSeq" id="WP_342810568.1">
    <property type="nucleotide sequence ID" value="NZ_JAOPJZ010000035.1"/>
</dbReference>
<comment type="caution">
    <text evidence="4">The sequence shown here is derived from an EMBL/GenBank/DDBJ whole genome shotgun (WGS) entry which is preliminary data.</text>
</comment>
<gene>
    <name evidence="4" type="ORF">OB919_20170</name>
</gene>
<feature type="region of interest" description="Disordered" evidence="1">
    <location>
        <begin position="81"/>
        <end position="102"/>
    </location>
</feature>
<evidence type="ECO:0000256" key="2">
    <source>
        <dbReference type="SAM" id="Phobius"/>
    </source>
</evidence>
<feature type="domain" description="CARDB" evidence="3">
    <location>
        <begin position="1457"/>
        <end position="1539"/>
    </location>
</feature>
<dbReference type="PANTHER" id="PTHR37947">
    <property type="entry name" value="BLL2462 PROTEIN"/>
    <property type="match status" value="1"/>
</dbReference>
<feature type="transmembrane region" description="Helical" evidence="2">
    <location>
        <begin position="12"/>
        <end position="35"/>
    </location>
</feature>
<dbReference type="EMBL" id="JAOPJZ010000035">
    <property type="protein sequence ID" value="MCU4754267.1"/>
    <property type="molecule type" value="Genomic_DNA"/>
</dbReference>
<evidence type="ECO:0000313" key="5">
    <source>
        <dbReference type="Proteomes" id="UP001321047"/>
    </source>
</evidence>
<evidence type="ECO:0000313" key="4">
    <source>
        <dbReference type="EMBL" id="MCU4754267.1"/>
    </source>
</evidence>
<dbReference type="Pfam" id="PF07705">
    <property type="entry name" value="CARDB"/>
    <property type="match status" value="3"/>
</dbReference>
<name>A0AAP2ZBQ6_9EURY</name>
<sequence length="1640" mass="169769">MYRQPLPTFAKIGVLGVAAIGVVAILTGTGTFGAWSEMVESGGSIIAGEWGEDDEPELEVVDLETNRSIEAGEELNVTVEIRNTGEPNTAKGDDDPPPGEGNATLTQEIILDVDGEDVDGGTVELEPGENATVDLSAMTGETDVGELEVTVRSEDDSASASVIIEEPAEGALEVTGLDVPPTVTVGEPFDVTVSLENTGAEDVTTDVVVAIEDETIDNETIEVEAGETTTHDLAYETTEDDVGNLTVTVGVGDDLATANVEVTDDESGYLEITALEVTESVLESDAVEGTVEVSNPGDEPVMDTLEIRLDGDLLVQVPIDLEANETETLAFDGEDVEAGTYTLTAAIGDEEATTPITVEEVAAAEFAVTDLAVDTDPPVSAGQELTVTATVENVDAHTDNQTVTLELGGEPVDTQTVSLEGGAATEVTFTETVDTETPTGTQNVAVRTADDGATTTLNVTPAADAAGVTIAVVNATHTVEADDSLTVSADVVNTGADPATQTIVLEVDGETVATETVSLDGAASTTVDLGTEFAGAGEYEITLRSDDDEAEWTVTVVEPAALSLSALETPETAVAGEKLTIAAVITNEGGEATSEAVELTVGTETVAAETVELEAGELTTIEFTHAIDEGADGELDLAITSADAEATATVELVDPERDGDEPSGSLEVDALETNTSVTTGAPLVVTVDLHNPAEDAVTQAIEFHLADTTVEESVTVEPSETATAMVELPTTDVAPGTHELTIDTGEAVTTTDVEVSSQPASVIVESIDVTESVEVGETLEVETELVNVGDRPATQHITLEVDGEPVDTQELALEADESTTLTLAYEPDETDLGERTVTVHTENDSDTIESTVLDPATIEITDLDAPADAEATETITVTAQLQNTGDVTAIQDVSLALEAGEPLDTATVEMGGGENTSVTLTAEPDEDAVGTQTVTVSTEDDEATVDVDIVAPPDPGSLEIEALETPETVDDGASIEGELTVSNPGDEPITDTLILTLEANADGEAGDGGAPTESITVDLEPGETTTIPFALPGIQDAPGEYDLVAESETNTTTATITVTQPPEPAAFAVELEPIETPIEAGETLTVTAEIENTGEESDSQEVSLFVDGEAVEEESIELDGGASTTVTFTRETSENESHDREIAVHTADDEDMATVTVEDPPEPAHVEITDIAGVDTHTAGYDLELEITVTNRGEKATAQPLELALGDRGAVDSTTVELDGGESTTVTLYTGTDETDVGEQEVMVHSGGETATTDVTIEAPAFFEIQDVEAPTEVEVGDTIEVTAQLQNTGDEAATQEISLDMAGQTISETVSLEGGESATVTLAFETSEADIGDQEGTITSKNDTATTTVTVLEPPFFDVQTVEAPNPVEAGDTLEVTAEIQNTGEVTDTQPVTFEVGGETVAETSLELTGGETTTVSVAYQTDEGDIGDTSVTVRSEDDETMASVRITEPPEPPYFEVQNVHLPESVTAGESFEVSATVVNTGEKVGETTVRVDLPGGQGPGDQTVSLEPGASETITWQVTASQTPGDMKVSAHTDDTSGQASVSVIEPADSDADDESDDTPADESDENADEDSGDDGANDGEESGAEDESDADDESDGTESGADTDDESSDTESSEVSEDEEPVDDGETADAKEEDDA</sequence>
<proteinExistence type="predicted"/>
<evidence type="ECO:0000256" key="1">
    <source>
        <dbReference type="SAM" id="MobiDB-lite"/>
    </source>
</evidence>
<dbReference type="InterPro" id="IPR013783">
    <property type="entry name" value="Ig-like_fold"/>
</dbReference>
<keyword evidence="2" id="KW-1133">Transmembrane helix</keyword>
<dbReference type="InterPro" id="IPR011635">
    <property type="entry name" value="CARDB"/>
</dbReference>
<protein>
    <recommendedName>
        <fullName evidence="3">CARDB domain-containing protein</fullName>
    </recommendedName>
</protein>
<evidence type="ECO:0000259" key="3">
    <source>
        <dbReference type="Pfam" id="PF07705"/>
    </source>
</evidence>
<keyword evidence="2" id="KW-0812">Transmembrane</keyword>
<keyword evidence="2" id="KW-0472">Membrane</keyword>
<reference evidence="4 5" key="1">
    <citation type="submission" date="2022-09" db="EMBL/GenBank/DDBJ databases">
        <title>Enrichment on poylsaccharides allowed isolation of novel metabolic and taxonomic groups of Haloarchaea.</title>
        <authorList>
            <person name="Sorokin D.Y."/>
            <person name="Elcheninov A.G."/>
            <person name="Khizhniak T.V."/>
            <person name="Kolganova T.V."/>
            <person name="Kublanov I.V."/>
        </authorList>
    </citation>
    <scope>NUCLEOTIDE SEQUENCE [LARGE SCALE GENOMIC DNA]</scope>
    <source>
        <strain evidence="4 5">AArc-curdl1</strain>
    </source>
</reference>
<dbReference type="Gene3D" id="2.60.40.10">
    <property type="entry name" value="Immunoglobulins"/>
    <property type="match status" value="13"/>
</dbReference>
<feature type="region of interest" description="Disordered" evidence="1">
    <location>
        <begin position="1526"/>
        <end position="1640"/>
    </location>
</feature>
<dbReference type="PANTHER" id="PTHR37947:SF1">
    <property type="entry name" value="BLL2462 PROTEIN"/>
    <property type="match status" value="1"/>
</dbReference>
<dbReference type="Proteomes" id="UP001321047">
    <property type="component" value="Unassembled WGS sequence"/>
</dbReference>
<feature type="compositionally biased region" description="Acidic residues" evidence="1">
    <location>
        <begin position="1551"/>
        <end position="1640"/>
    </location>
</feature>
<feature type="domain" description="CARDB" evidence="3">
    <location>
        <begin position="567"/>
        <end position="646"/>
    </location>
</feature>